<dbReference type="Proteomes" id="UP000828390">
    <property type="component" value="Unassembled WGS sequence"/>
</dbReference>
<dbReference type="OrthoDB" id="6040679at2759"/>
<reference evidence="2" key="1">
    <citation type="journal article" date="2019" name="bioRxiv">
        <title>The Genome of the Zebra Mussel, Dreissena polymorpha: A Resource for Invasive Species Research.</title>
        <authorList>
            <person name="McCartney M.A."/>
            <person name="Auch B."/>
            <person name="Kono T."/>
            <person name="Mallez S."/>
            <person name="Zhang Y."/>
            <person name="Obille A."/>
            <person name="Becker A."/>
            <person name="Abrahante J.E."/>
            <person name="Garbe J."/>
            <person name="Badalamenti J.P."/>
            <person name="Herman A."/>
            <person name="Mangelson H."/>
            <person name="Liachko I."/>
            <person name="Sullivan S."/>
            <person name="Sone E.D."/>
            <person name="Koren S."/>
            <person name="Silverstein K.A.T."/>
            <person name="Beckman K.B."/>
            <person name="Gohl D.M."/>
        </authorList>
    </citation>
    <scope>NUCLEOTIDE SEQUENCE</scope>
    <source>
        <strain evidence="2">Duluth1</strain>
        <tissue evidence="2">Whole animal</tissue>
    </source>
</reference>
<gene>
    <name evidence="2" type="ORF">DPMN_014566</name>
</gene>
<keyword evidence="1" id="KW-0732">Signal</keyword>
<dbReference type="EMBL" id="JAIWYP010000001">
    <property type="protein sequence ID" value="KAH3890484.1"/>
    <property type="molecule type" value="Genomic_DNA"/>
</dbReference>
<proteinExistence type="predicted"/>
<reference evidence="2" key="2">
    <citation type="submission" date="2020-11" db="EMBL/GenBank/DDBJ databases">
        <authorList>
            <person name="McCartney M.A."/>
            <person name="Auch B."/>
            <person name="Kono T."/>
            <person name="Mallez S."/>
            <person name="Becker A."/>
            <person name="Gohl D.M."/>
            <person name="Silverstein K.A.T."/>
            <person name="Koren S."/>
            <person name="Bechman K.B."/>
            <person name="Herman A."/>
            <person name="Abrahante J.E."/>
            <person name="Garbe J."/>
        </authorList>
    </citation>
    <scope>NUCLEOTIDE SEQUENCE</scope>
    <source>
        <strain evidence="2">Duluth1</strain>
        <tissue evidence="2">Whole animal</tissue>
    </source>
</reference>
<feature type="chain" id="PRO_5039192546" evidence="1">
    <location>
        <begin position="19"/>
        <end position="85"/>
    </location>
</feature>
<evidence type="ECO:0000313" key="2">
    <source>
        <dbReference type="EMBL" id="KAH3890484.1"/>
    </source>
</evidence>
<name>A0A9D4NB10_DREPO</name>
<organism evidence="2 3">
    <name type="scientific">Dreissena polymorpha</name>
    <name type="common">Zebra mussel</name>
    <name type="synonym">Mytilus polymorpha</name>
    <dbReference type="NCBI Taxonomy" id="45954"/>
    <lineage>
        <taxon>Eukaryota</taxon>
        <taxon>Metazoa</taxon>
        <taxon>Spiralia</taxon>
        <taxon>Lophotrochozoa</taxon>
        <taxon>Mollusca</taxon>
        <taxon>Bivalvia</taxon>
        <taxon>Autobranchia</taxon>
        <taxon>Heteroconchia</taxon>
        <taxon>Euheterodonta</taxon>
        <taxon>Imparidentia</taxon>
        <taxon>Neoheterodontei</taxon>
        <taxon>Myida</taxon>
        <taxon>Dreissenoidea</taxon>
        <taxon>Dreissenidae</taxon>
        <taxon>Dreissena</taxon>
    </lineage>
</organism>
<protein>
    <submittedName>
        <fullName evidence="2">Uncharacterized protein</fullName>
    </submittedName>
</protein>
<accession>A0A9D4NB10</accession>
<sequence length="85" mass="9256">MKAVICLMVLGFCAAVMAEQCRNIQDCGHVTCPENDYVLECHNYVCTCTHVEKTCAAAADCTGDCRFGWHCVDSKCRCGWGIGGK</sequence>
<comment type="caution">
    <text evidence="2">The sequence shown here is derived from an EMBL/GenBank/DDBJ whole genome shotgun (WGS) entry which is preliminary data.</text>
</comment>
<feature type="signal peptide" evidence="1">
    <location>
        <begin position="1"/>
        <end position="18"/>
    </location>
</feature>
<dbReference type="AlphaFoldDB" id="A0A9D4NB10"/>
<evidence type="ECO:0000256" key="1">
    <source>
        <dbReference type="SAM" id="SignalP"/>
    </source>
</evidence>
<evidence type="ECO:0000313" key="3">
    <source>
        <dbReference type="Proteomes" id="UP000828390"/>
    </source>
</evidence>
<keyword evidence="3" id="KW-1185">Reference proteome</keyword>